<sequence>MSYWRIAAYPFMGIYYFCKHYQCWKYLKMNVIPLILVAVIIYGCATGLYVFAWFFTGGFISILGPTIFQLATFAVNFVNGFFLLPFPLQKTFDFVIDKELQLKRNGLLEGMLGDNLDGYYGETVLGFCYRQCKKILWPEWWMFREICFFFLHMIPVAGPIIVILLRASRVGFGKQQRYFQLKGYDKAKIHFIWKSKRMEYLVFGFTSLVLEEIPFMNILFYFTNVTGAALWAADEERKQI</sequence>
<keyword evidence="1" id="KW-1133">Transmembrane helix</keyword>
<dbReference type="PANTHER" id="PTHR34292:SF2">
    <property type="entry name" value="OUTER SPORE WALL PROTEIN LDS1"/>
    <property type="match status" value="1"/>
</dbReference>
<dbReference type="Proteomes" id="UP000094801">
    <property type="component" value="Unassembled WGS sequence"/>
</dbReference>
<reference evidence="3" key="1">
    <citation type="submission" date="2016-04" db="EMBL/GenBank/DDBJ databases">
        <title>Comparative genomics of biotechnologically important yeasts.</title>
        <authorList>
            <consortium name="DOE Joint Genome Institute"/>
            <person name="Riley R."/>
            <person name="Haridas S."/>
            <person name="Wolfe K.H."/>
            <person name="Lopes M.R."/>
            <person name="Hittinger C.T."/>
            <person name="Goker M."/>
            <person name="Salamov A."/>
            <person name="Wisecaver J."/>
            <person name="Long T.M."/>
            <person name="Aerts A.L."/>
            <person name="Barry K."/>
            <person name="Choi C."/>
            <person name="Clum A."/>
            <person name="Coughlan A.Y."/>
            <person name="Deshpande S."/>
            <person name="Douglass A.P."/>
            <person name="Hanson S.J."/>
            <person name="Klenk H.-P."/>
            <person name="Labutti K."/>
            <person name="Lapidus A."/>
            <person name="Lindquist E."/>
            <person name="Lipzen A."/>
            <person name="Meier-Kolthoff J.P."/>
            <person name="Ohm R.A."/>
            <person name="Otillar R.P."/>
            <person name="Pangilinan J."/>
            <person name="Peng Y."/>
            <person name="Rokas A."/>
            <person name="Rosa C.A."/>
            <person name="Scheuner C."/>
            <person name="Sibirny A.A."/>
            <person name="Slot J.C."/>
            <person name="Stielow J.B."/>
            <person name="Sun H."/>
            <person name="Kurtzman C.P."/>
            <person name="Blackwell M."/>
            <person name="Grigoriev I.V."/>
            <person name="Jeffries T.W."/>
        </authorList>
    </citation>
    <scope>NUCLEOTIDE SEQUENCE [LARGE SCALE GENOMIC DNA]</scope>
    <source>
        <strain evidence="3">NRRL YB-2248</strain>
    </source>
</reference>
<proteinExistence type="predicted"/>
<gene>
    <name evidence="2" type="ORF">CANARDRAFT_26883</name>
</gene>
<keyword evidence="1" id="KW-0812">Transmembrane</keyword>
<dbReference type="PANTHER" id="PTHR34292">
    <property type="entry name" value="OUTER SPORE WALL PROTEIN LDS1"/>
    <property type="match status" value="1"/>
</dbReference>
<dbReference type="GO" id="GO:0005619">
    <property type="term" value="C:ascospore wall"/>
    <property type="evidence" value="ECO:0007669"/>
    <property type="project" value="TreeGrafter"/>
</dbReference>
<evidence type="ECO:0000313" key="3">
    <source>
        <dbReference type="Proteomes" id="UP000094801"/>
    </source>
</evidence>
<protein>
    <submittedName>
        <fullName evidence="2">Uncharacterized protein</fullName>
    </submittedName>
</protein>
<feature type="transmembrane region" description="Helical" evidence="1">
    <location>
        <begin position="200"/>
        <end position="222"/>
    </location>
</feature>
<accession>A0A1E4T6X0</accession>
<evidence type="ECO:0000313" key="2">
    <source>
        <dbReference type="EMBL" id="ODV87485.1"/>
    </source>
</evidence>
<keyword evidence="3" id="KW-1185">Reference proteome</keyword>
<dbReference type="GO" id="GO:0005628">
    <property type="term" value="C:prospore membrane"/>
    <property type="evidence" value="ECO:0007669"/>
    <property type="project" value="TreeGrafter"/>
</dbReference>
<feature type="transmembrane region" description="Helical" evidence="1">
    <location>
        <begin position="146"/>
        <end position="167"/>
    </location>
</feature>
<name>A0A1E4T6X0_9ASCO</name>
<dbReference type="OrthoDB" id="10012223at2759"/>
<keyword evidence="1" id="KW-0472">Membrane</keyword>
<feature type="transmembrane region" description="Helical" evidence="1">
    <location>
        <begin position="31"/>
        <end position="55"/>
    </location>
</feature>
<dbReference type="InterPro" id="IPR052786">
    <property type="entry name" value="Spore_wall_assembly"/>
</dbReference>
<feature type="transmembrane region" description="Helical" evidence="1">
    <location>
        <begin position="67"/>
        <end position="88"/>
    </location>
</feature>
<dbReference type="AlphaFoldDB" id="A0A1E4T6X0"/>
<dbReference type="STRING" id="983967.A0A1E4T6X0"/>
<dbReference type="EMBL" id="KV453848">
    <property type="protein sequence ID" value="ODV87485.1"/>
    <property type="molecule type" value="Genomic_DNA"/>
</dbReference>
<evidence type="ECO:0000256" key="1">
    <source>
        <dbReference type="SAM" id="Phobius"/>
    </source>
</evidence>
<dbReference type="GO" id="GO:0005811">
    <property type="term" value="C:lipid droplet"/>
    <property type="evidence" value="ECO:0007669"/>
    <property type="project" value="TreeGrafter"/>
</dbReference>
<organism evidence="2 3">
    <name type="scientific">[Candida] arabinofermentans NRRL YB-2248</name>
    <dbReference type="NCBI Taxonomy" id="983967"/>
    <lineage>
        <taxon>Eukaryota</taxon>
        <taxon>Fungi</taxon>
        <taxon>Dikarya</taxon>
        <taxon>Ascomycota</taxon>
        <taxon>Saccharomycotina</taxon>
        <taxon>Pichiomycetes</taxon>
        <taxon>Pichiales</taxon>
        <taxon>Pichiaceae</taxon>
        <taxon>Ogataea</taxon>
        <taxon>Ogataea/Candida clade</taxon>
    </lineage>
</organism>